<dbReference type="AlphaFoldDB" id="A0AA37NJQ7"/>
<keyword evidence="1" id="KW-0472">Membrane</keyword>
<comment type="caution">
    <text evidence="2">The sequence shown here is derived from an EMBL/GenBank/DDBJ whole genome shotgun (WGS) entry which is preliminary data.</text>
</comment>
<dbReference type="EMBL" id="BQNZ01000003">
    <property type="protein sequence ID" value="GKH73343.1"/>
    <property type="molecule type" value="Genomic_DNA"/>
</dbReference>
<reference evidence="2" key="1">
    <citation type="submission" date="2022-01" db="EMBL/GenBank/DDBJ databases">
        <title>Novel bile acid biosynthetic pathways are enriched in the microbiome of centenarians.</title>
        <authorList>
            <person name="Sato Y."/>
            <person name="Atarashi K."/>
            <person name="Plichta R.D."/>
            <person name="Arai Y."/>
            <person name="Sasajima S."/>
            <person name="Kearney M.S."/>
            <person name="Suda W."/>
            <person name="Takeshita K."/>
            <person name="Sasaki T."/>
            <person name="Okamoto S."/>
            <person name="Skelly N.A."/>
            <person name="Okamura Y."/>
            <person name="Vlamakis H."/>
            <person name="Li Y."/>
            <person name="Tanoue T."/>
            <person name="Takei H."/>
            <person name="Nittono H."/>
            <person name="Narushima S."/>
            <person name="Irie J."/>
            <person name="Itoh H."/>
            <person name="Moriya K."/>
            <person name="Sugiura Y."/>
            <person name="Suematsu M."/>
            <person name="Moritoki N."/>
            <person name="Shibata S."/>
            <person name="Littman R.D."/>
            <person name="Fischbach A.M."/>
            <person name="Uwamino Y."/>
            <person name="Inoue T."/>
            <person name="Honda A."/>
            <person name="Hattori M."/>
            <person name="Murai T."/>
            <person name="Xavier J.R."/>
            <person name="Hirose N."/>
            <person name="Honda K."/>
        </authorList>
    </citation>
    <scope>NUCLEOTIDE SEQUENCE</scope>
    <source>
        <strain evidence="2">CE91-St3</strain>
    </source>
</reference>
<organism evidence="2 3">
    <name type="scientific">Parabacteroides merdae</name>
    <dbReference type="NCBI Taxonomy" id="46503"/>
    <lineage>
        <taxon>Bacteria</taxon>
        <taxon>Pseudomonadati</taxon>
        <taxon>Bacteroidota</taxon>
        <taxon>Bacteroidia</taxon>
        <taxon>Bacteroidales</taxon>
        <taxon>Tannerellaceae</taxon>
        <taxon>Parabacteroides</taxon>
    </lineage>
</organism>
<keyword evidence="1" id="KW-1133">Transmembrane helix</keyword>
<dbReference type="RefSeq" id="WP_075965569.1">
    <property type="nucleotide sequence ID" value="NZ_BQNZ01000003.1"/>
</dbReference>
<name>A0AA37NJQ7_9BACT</name>
<evidence type="ECO:0000313" key="2">
    <source>
        <dbReference type="EMBL" id="GKH73343.1"/>
    </source>
</evidence>
<evidence type="ECO:0000313" key="3">
    <source>
        <dbReference type="Proteomes" id="UP001055114"/>
    </source>
</evidence>
<protein>
    <submittedName>
        <fullName evidence="2">Uncharacterized protein</fullName>
    </submittedName>
</protein>
<dbReference type="Proteomes" id="UP001055114">
    <property type="component" value="Unassembled WGS sequence"/>
</dbReference>
<evidence type="ECO:0000256" key="1">
    <source>
        <dbReference type="SAM" id="Phobius"/>
    </source>
</evidence>
<keyword evidence="1" id="KW-0812">Transmembrane</keyword>
<sequence>MEMTGGHNRFSSLSLTGVRRGLAMAALLLSGMAVSAQGVMFVYDPYRHAIVSANNNSSLKRFERIGNLKMDVIANKEKTAANYMVLNILEEHLYAKEKSLSNGNLASMMKLYEQTVKDVAEFWEQYHETYVLSSDSLRMKCEDYYERAKANSDYEMDQIERRVAKYVRESGFIANNTERITMMENCYERARAEKMRVIYHGRVLFSLAVYREGFREQQIDVLKNVIR</sequence>
<accession>A0AA37NJQ7</accession>
<proteinExistence type="predicted"/>
<feature type="transmembrane region" description="Helical" evidence="1">
    <location>
        <begin position="21"/>
        <end position="43"/>
    </location>
</feature>
<gene>
    <name evidence="2" type="ORF">CE91St3_32060</name>
</gene>